<reference evidence="1" key="1">
    <citation type="submission" date="2023-03" db="EMBL/GenBank/DDBJ databases">
        <title>Massive genome expansion in bonnet fungi (Mycena s.s.) driven by repeated elements and novel gene families across ecological guilds.</title>
        <authorList>
            <consortium name="Lawrence Berkeley National Laboratory"/>
            <person name="Harder C.B."/>
            <person name="Miyauchi S."/>
            <person name="Viragh M."/>
            <person name="Kuo A."/>
            <person name="Thoen E."/>
            <person name="Andreopoulos B."/>
            <person name="Lu D."/>
            <person name="Skrede I."/>
            <person name="Drula E."/>
            <person name="Henrissat B."/>
            <person name="Morin E."/>
            <person name="Kohler A."/>
            <person name="Barry K."/>
            <person name="LaButti K."/>
            <person name="Morin E."/>
            <person name="Salamov A."/>
            <person name="Lipzen A."/>
            <person name="Mereny Z."/>
            <person name="Hegedus B."/>
            <person name="Baldrian P."/>
            <person name="Stursova M."/>
            <person name="Weitz H."/>
            <person name="Taylor A."/>
            <person name="Grigoriev I.V."/>
            <person name="Nagy L.G."/>
            <person name="Martin F."/>
            <person name="Kauserud H."/>
        </authorList>
    </citation>
    <scope>NUCLEOTIDE SEQUENCE</scope>
    <source>
        <strain evidence="1">CBHHK188m</strain>
    </source>
</reference>
<protein>
    <submittedName>
        <fullName evidence="1">Uncharacterized protein</fullName>
    </submittedName>
</protein>
<dbReference type="Proteomes" id="UP001215280">
    <property type="component" value="Unassembled WGS sequence"/>
</dbReference>
<dbReference type="AlphaFoldDB" id="A0AAD7HMB4"/>
<organism evidence="1 2">
    <name type="scientific">Mycena maculata</name>
    <dbReference type="NCBI Taxonomy" id="230809"/>
    <lineage>
        <taxon>Eukaryota</taxon>
        <taxon>Fungi</taxon>
        <taxon>Dikarya</taxon>
        <taxon>Basidiomycota</taxon>
        <taxon>Agaricomycotina</taxon>
        <taxon>Agaricomycetes</taxon>
        <taxon>Agaricomycetidae</taxon>
        <taxon>Agaricales</taxon>
        <taxon>Marasmiineae</taxon>
        <taxon>Mycenaceae</taxon>
        <taxon>Mycena</taxon>
    </lineage>
</organism>
<name>A0AAD7HMB4_9AGAR</name>
<keyword evidence="2" id="KW-1185">Reference proteome</keyword>
<evidence type="ECO:0000313" key="2">
    <source>
        <dbReference type="Proteomes" id="UP001215280"/>
    </source>
</evidence>
<dbReference type="EMBL" id="JARJLG010000250">
    <property type="protein sequence ID" value="KAJ7723179.1"/>
    <property type="molecule type" value="Genomic_DNA"/>
</dbReference>
<gene>
    <name evidence="1" type="ORF">DFH07DRAFT_1005937</name>
</gene>
<evidence type="ECO:0000313" key="1">
    <source>
        <dbReference type="EMBL" id="KAJ7723179.1"/>
    </source>
</evidence>
<comment type="caution">
    <text evidence="1">The sequence shown here is derived from an EMBL/GenBank/DDBJ whole genome shotgun (WGS) entry which is preliminary data.</text>
</comment>
<sequence>MLTPEKPCIQGRICEIHGYSLRWLPRRLTGPNETKGNPIIRWDEHTGPWHGRWWPECAAYTRQNTTTYGDALATGVCEMLEDSSALRLPACGRPDARQYLEMPDAVSTTATALRALVEGSGKSASGQFPLARFRQARYALAAGNFVKLKHKARNCAGRWLRKRGCRTERAWDVMRRSRMMSLCHPRCVDILDRRSGGLILRRGLRLGIMCNGKHGWRERPGRGEGLGDVCGYRAVARGFARLHGPSPAAWTARRARIGGIFVRWEWPWNGPTGTEDMKDARRKIGMQRRTSREPVQRRIMCANSSAGLDLRVRRAGGYGCRRNFISESAVWAGCGTGQAKCRREEESGARDQTLARWMTRQKLDDSDNESQSWLCTDQNPLVARANEQAQEILQFKAELKSIEDPPNVPHPRPGAVNSETLPTCAEGMTGTPSIPNSGESQMGNRATAIARTETPAANGVQPAMASTSAVRKAAELEVGSDEIDTISGACRA</sequence>
<proteinExistence type="predicted"/>
<accession>A0AAD7HMB4</accession>